<dbReference type="EMBL" id="OC002765">
    <property type="protein sequence ID" value="CAD7262353.1"/>
    <property type="molecule type" value="Genomic_DNA"/>
</dbReference>
<proteinExistence type="predicted"/>
<accession>A0A7R9G0H6</accession>
<gene>
    <name evidence="2" type="ORF">TSIB3V08_LOCUS6461</name>
</gene>
<dbReference type="AlphaFoldDB" id="A0A7R9G0H6"/>
<evidence type="ECO:0000256" key="1">
    <source>
        <dbReference type="SAM" id="MobiDB-lite"/>
    </source>
</evidence>
<feature type="region of interest" description="Disordered" evidence="1">
    <location>
        <begin position="92"/>
        <end position="116"/>
    </location>
</feature>
<sequence>MGNPLLTYSDVTGRIKTRDTIWRLDSFLQFLEPEDKVLPSSSPSADLVPTLLGMYDALIGRAPSEGAAAAPKQPPPRLMESVVFSRPLSVSSIASSSSSSSSGTSSCSGGGRRLGAAPKSSAYLASIESLEDDSEEEARLKCSQEVATPRQKGLTNASWRRAAKNERHCRCISGAILETALDAQNTRRFVSKKERERENP</sequence>
<evidence type="ECO:0000313" key="2">
    <source>
        <dbReference type="EMBL" id="CAD7262353.1"/>
    </source>
</evidence>
<organism evidence="2">
    <name type="scientific">Timema shepardi</name>
    <name type="common">Walking stick</name>
    <dbReference type="NCBI Taxonomy" id="629360"/>
    <lineage>
        <taxon>Eukaryota</taxon>
        <taxon>Metazoa</taxon>
        <taxon>Ecdysozoa</taxon>
        <taxon>Arthropoda</taxon>
        <taxon>Hexapoda</taxon>
        <taxon>Insecta</taxon>
        <taxon>Pterygota</taxon>
        <taxon>Neoptera</taxon>
        <taxon>Polyneoptera</taxon>
        <taxon>Phasmatodea</taxon>
        <taxon>Timematodea</taxon>
        <taxon>Timematoidea</taxon>
        <taxon>Timematidae</taxon>
        <taxon>Timema</taxon>
    </lineage>
</organism>
<name>A0A7R9G0H6_TIMSH</name>
<protein>
    <submittedName>
        <fullName evidence="2">Uncharacterized protein</fullName>
    </submittedName>
</protein>
<reference evidence="2" key="1">
    <citation type="submission" date="2020-11" db="EMBL/GenBank/DDBJ databases">
        <authorList>
            <person name="Tran Van P."/>
        </authorList>
    </citation>
    <scope>NUCLEOTIDE SEQUENCE</scope>
</reference>
<feature type="compositionally biased region" description="Low complexity" evidence="1">
    <location>
        <begin position="92"/>
        <end position="107"/>
    </location>
</feature>